<evidence type="ECO:0000259" key="1">
    <source>
        <dbReference type="Pfam" id="PF07883"/>
    </source>
</evidence>
<dbReference type="OrthoDB" id="504210at2759"/>
<dbReference type="InterPro" id="IPR013096">
    <property type="entry name" value="Cupin_2"/>
</dbReference>
<dbReference type="Proteomes" id="UP000054270">
    <property type="component" value="Unassembled WGS sequence"/>
</dbReference>
<accession>A0A0D2M3R3</accession>
<dbReference type="Pfam" id="PF07883">
    <property type="entry name" value="Cupin_2"/>
    <property type="match status" value="1"/>
</dbReference>
<dbReference type="SUPFAM" id="SSF51182">
    <property type="entry name" value="RmlC-like cupins"/>
    <property type="match status" value="1"/>
</dbReference>
<dbReference type="OMA" id="HWHETHA"/>
<dbReference type="InterPro" id="IPR014710">
    <property type="entry name" value="RmlC-like_jellyroll"/>
</dbReference>
<dbReference type="EMBL" id="KN817598">
    <property type="protein sequence ID" value="KJA17828.1"/>
    <property type="molecule type" value="Genomic_DNA"/>
</dbReference>
<sequence length="181" mass="20620">MANSDTTLPPAIKLAVGVTMTFLTNSSYITRVHIEKDVEEEFNVPAHWHERHDEIFHILEGRVEVRIGKEKRFYTPEDGEITIPRGVEHSLRVVRGEECILEEGTVPMDKEKELFFRNAFAGGKTCSSFFGIMQIMYHGDGRPVLPLHVKWLERMLVVTVGSYIAPLLGYTLPIPNLKNDL</sequence>
<dbReference type="AlphaFoldDB" id="A0A0D2M3R3"/>
<keyword evidence="3" id="KW-1185">Reference proteome</keyword>
<name>A0A0D2M3R3_HYPSF</name>
<feature type="domain" description="Cupin type-2" evidence="1">
    <location>
        <begin position="43"/>
        <end position="99"/>
    </location>
</feature>
<gene>
    <name evidence="2" type="ORF">HYPSUDRAFT_46015</name>
</gene>
<dbReference type="InterPro" id="IPR011051">
    <property type="entry name" value="RmlC_Cupin_sf"/>
</dbReference>
<evidence type="ECO:0000313" key="2">
    <source>
        <dbReference type="EMBL" id="KJA17828.1"/>
    </source>
</evidence>
<protein>
    <recommendedName>
        <fullName evidence="1">Cupin type-2 domain-containing protein</fullName>
    </recommendedName>
</protein>
<dbReference type="Gene3D" id="2.60.120.10">
    <property type="entry name" value="Jelly Rolls"/>
    <property type="match status" value="1"/>
</dbReference>
<reference evidence="3" key="1">
    <citation type="submission" date="2014-04" db="EMBL/GenBank/DDBJ databases">
        <title>Evolutionary Origins and Diversification of the Mycorrhizal Mutualists.</title>
        <authorList>
            <consortium name="DOE Joint Genome Institute"/>
            <consortium name="Mycorrhizal Genomics Consortium"/>
            <person name="Kohler A."/>
            <person name="Kuo A."/>
            <person name="Nagy L.G."/>
            <person name="Floudas D."/>
            <person name="Copeland A."/>
            <person name="Barry K.W."/>
            <person name="Cichocki N."/>
            <person name="Veneault-Fourrey C."/>
            <person name="LaButti K."/>
            <person name="Lindquist E.A."/>
            <person name="Lipzen A."/>
            <person name="Lundell T."/>
            <person name="Morin E."/>
            <person name="Murat C."/>
            <person name="Riley R."/>
            <person name="Ohm R."/>
            <person name="Sun H."/>
            <person name="Tunlid A."/>
            <person name="Henrissat B."/>
            <person name="Grigoriev I.V."/>
            <person name="Hibbett D.S."/>
            <person name="Martin F."/>
        </authorList>
    </citation>
    <scope>NUCLEOTIDE SEQUENCE [LARGE SCALE GENOMIC DNA]</scope>
    <source>
        <strain evidence="3">FD-334 SS-4</strain>
    </source>
</reference>
<organism evidence="2 3">
    <name type="scientific">Hypholoma sublateritium (strain FD-334 SS-4)</name>
    <dbReference type="NCBI Taxonomy" id="945553"/>
    <lineage>
        <taxon>Eukaryota</taxon>
        <taxon>Fungi</taxon>
        <taxon>Dikarya</taxon>
        <taxon>Basidiomycota</taxon>
        <taxon>Agaricomycotina</taxon>
        <taxon>Agaricomycetes</taxon>
        <taxon>Agaricomycetidae</taxon>
        <taxon>Agaricales</taxon>
        <taxon>Agaricineae</taxon>
        <taxon>Strophariaceae</taxon>
        <taxon>Hypholoma</taxon>
    </lineage>
</organism>
<evidence type="ECO:0000313" key="3">
    <source>
        <dbReference type="Proteomes" id="UP000054270"/>
    </source>
</evidence>
<proteinExistence type="predicted"/>